<organism evidence="3 4">
    <name type="scientific">Toxocara canis</name>
    <name type="common">Canine roundworm</name>
    <dbReference type="NCBI Taxonomy" id="6265"/>
    <lineage>
        <taxon>Eukaryota</taxon>
        <taxon>Metazoa</taxon>
        <taxon>Ecdysozoa</taxon>
        <taxon>Nematoda</taxon>
        <taxon>Chromadorea</taxon>
        <taxon>Rhabditida</taxon>
        <taxon>Spirurina</taxon>
        <taxon>Ascaridomorpha</taxon>
        <taxon>Ascaridoidea</taxon>
        <taxon>Toxocaridae</taxon>
        <taxon>Toxocara</taxon>
    </lineage>
</organism>
<evidence type="ECO:0000313" key="2">
    <source>
        <dbReference type="EMBL" id="VDM49351.1"/>
    </source>
</evidence>
<sequence length="142" mass="16028">MTPCCSRQDRVADRYLASFLMRFLYMENVSPIVLGIAVSAICFIALIVLIAVFYFLIKRSSRRRVLSLTMHRKERGFVDGVYAPHQVCISAFEKGMDPPFVKKPSVTEPEVVMSRSPPPPRILLTTPSLKDKEISLNDIPIA</sequence>
<evidence type="ECO:0000313" key="3">
    <source>
        <dbReference type="Proteomes" id="UP000050794"/>
    </source>
</evidence>
<dbReference type="EMBL" id="UYWY01025048">
    <property type="protein sequence ID" value="VDM49351.1"/>
    <property type="molecule type" value="Genomic_DNA"/>
</dbReference>
<name>A0A183VBB0_TOXCA</name>
<keyword evidence="1" id="KW-0812">Transmembrane</keyword>
<dbReference type="AlphaFoldDB" id="A0A183VBB0"/>
<reference evidence="2 3" key="2">
    <citation type="submission" date="2018-11" db="EMBL/GenBank/DDBJ databases">
        <authorList>
            <consortium name="Pathogen Informatics"/>
        </authorList>
    </citation>
    <scope>NUCLEOTIDE SEQUENCE [LARGE SCALE GENOMIC DNA]</scope>
</reference>
<feature type="transmembrane region" description="Helical" evidence="1">
    <location>
        <begin position="32"/>
        <end position="57"/>
    </location>
</feature>
<dbReference type="Proteomes" id="UP000050794">
    <property type="component" value="Unassembled WGS sequence"/>
</dbReference>
<evidence type="ECO:0000313" key="4">
    <source>
        <dbReference type="WBParaSite" id="TCNE_0001803401-mRNA-1"/>
    </source>
</evidence>
<gene>
    <name evidence="2" type="ORF">TCNE_LOCUS18030</name>
</gene>
<proteinExistence type="predicted"/>
<protein>
    <submittedName>
        <fullName evidence="4">Secreted protein</fullName>
    </submittedName>
</protein>
<dbReference type="WBParaSite" id="TCNE_0001803401-mRNA-1">
    <property type="protein sequence ID" value="TCNE_0001803401-mRNA-1"/>
    <property type="gene ID" value="TCNE_0001803401"/>
</dbReference>
<reference evidence="4" key="1">
    <citation type="submission" date="2016-06" db="UniProtKB">
        <authorList>
            <consortium name="WormBaseParasite"/>
        </authorList>
    </citation>
    <scope>IDENTIFICATION</scope>
</reference>
<keyword evidence="1" id="KW-1133">Transmembrane helix</keyword>
<keyword evidence="3" id="KW-1185">Reference proteome</keyword>
<evidence type="ECO:0000256" key="1">
    <source>
        <dbReference type="SAM" id="Phobius"/>
    </source>
</evidence>
<accession>A0A183VBB0</accession>
<keyword evidence="1" id="KW-0472">Membrane</keyword>